<feature type="transmembrane region" description="Helical" evidence="7">
    <location>
        <begin position="99"/>
        <end position="119"/>
    </location>
</feature>
<keyword evidence="5 7" id="KW-0472">Membrane</keyword>
<evidence type="ECO:0000256" key="7">
    <source>
        <dbReference type="SAM" id="Phobius"/>
    </source>
</evidence>
<dbReference type="PANTHER" id="PTHR30572">
    <property type="entry name" value="MEMBRANE COMPONENT OF TRANSPORTER-RELATED"/>
    <property type="match status" value="1"/>
</dbReference>
<keyword evidence="4 7" id="KW-1133">Transmembrane helix</keyword>
<dbReference type="EMBL" id="JBEZVI010000005">
    <property type="protein sequence ID" value="MEU3710238.1"/>
    <property type="molecule type" value="Genomic_DNA"/>
</dbReference>
<name>A0ABV2YWV8_9ACTN</name>
<evidence type="ECO:0000256" key="1">
    <source>
        <dbReference type="ARBA" id="ARBA00004651"/>
    </source>
</evidence>
<organism evidence="10 11">
    <name type="scientific">Streptomyces catenulae</name>
    <dbReference type="NCBI Taxonomy" id="66875"/>
    <lineage>
        <taxon>Bacteria</taxon>
        <taxon>Bacillati</taxon>
        <taxon>Actinomycetota</taxon>
        <taxon>Actinomycetes</taxon>
        <taxon>Kitasatosporales</taxon>
        <taxon>Streptomycetaceae</taxon>
        <taxon>Streptomyces</taxon>
    </lineage>
</organism>
<comment type="subcellular location">
    <subcellularLocation>
        <location evidence="1">Cell membrane</location>
        <topology evidence="1">Multi-pass membrane protein</topology>
    </subcellularLocation>
</comment>
<evidence type="ECO:0000313" key="10">
    <source>
        <dbReference type="EMBL" id="MEU3710238.1"/>
    </source>
</evidence>
<comment type="similarity">
    <text evidence="6">Belongs to the ABC-4 integral membrane protein family.</text>
</comment>
<evidence type="ECO:0000313" key="11">
    <source>
        <dbReference type="Proteomes" id="UP001550853"/>
    </source>
</evidence>
<sequence>MRTAEQPPSAALSRVRGGLGLVTVVLGAGLLFSLTDATGADDDNLQTALFGCGILVTGLIVLAPLLAGPVIRLLGRLLTRFGVVGDLARENTLRDPRRTAATAVALMISTALVSGLAVINQSTSRALDAQAAAGLSADYMIGTRNTIGAVGSDAVRRIADVPGVRTVSAVADSVISAGPRVVPVSGVDPRTVDEVLKLRFRSGSAEDLGPGKLAVSHSYARDHHLTTGERIQAAIGPGNRRDEPYTVVGVYQDNPTAQDVLGDRAEVQRHSYLRDSVQRVLVRTTGGTVSDALEKRLRSAVSDSPLLKVQSRAQLVEEQAGVAGELITLMFGLLAVGVLISTLGMVNTLAMSVSERTREIGVLRAVGADRSGIRTMIRLEAVCVAAFGTLLGTAGGLFGAWKVSGLANGAIPQYSFSLPWGTLALVVLLSLAVGVAAAALPARRAAALGPLEAVARA</sequence>
<dbReference type="Pfam" id="PF12704">
    <property type="entry name" value="MacB_PCD"/>
    <property type="match status" value="1"/>
</dbReference>
<evidence type="ECO:0000256" key="2">
    <source>
        <dbReference type="ARBA" id="ARBA00022475"/>
    </source>
</evidence>
<evidence type="ECO:0000256" key="3">
    <source>
        <dbReference type="ARBA" id="ARBA00022692"/>
    </source>
</evidence>
<evidence type="ECO:0000259" key="8">
    <source>
        <dbReference type="Pfam" id="PF02687"/>
    </source>
</evidence>
<evidence type="ECO:0000256" key="4">
    <source>
        <dbReference type="ARBA" id="ARBA00022989"/>
    </source>
</evidence>
<dbReference type="InterPro" id="IPR050250">
    <property type="entry name" value="Macrolide_Exporter_MacB"/>
</dbReference>
<feature type="transmembrane region" description="Helical" evidence="7">
    <location>
        <begin position="420"/>
        <end position="440"/>
    </location>
</feature>
<keyword evidence="2" id="KW-1003">Cell membrane</keyword>
<dbReference type="RefSeq" id="WP_245655069.1">
    <property type="nucleotide sequence ID" value="NZ_JBEZVI010000005.1"/>
</dbReference>
<proteinExistence type="inferred from homology"/>
<gene>
    <name evidence="10" type="ORF">AB0E61_09060</name>
</gene>
<evidence type="ECO:0000259" key="9">
    <source>
        <dbReference type="Pfam" id="PF12704"/>
    </source>
</evidence>
<dbReference type="InterPro" id="IPR003838">
    <property type="entry name" value="ABC3_permease_C"/>
</dbReference>
<comment type="caution">
    <text evidence="10">The sequence shown here is derived from an EMBL/GenBank/DDBJ whole genome shotgun (WGS) entry which is preliminary data.</text>
</comment>
<dbReference type="Pfam" id="PF02687">
    <property type="entry name" value="FtsX"/>
    <property type="match status" value="1"/>
</dbReference>
<feature type="domain" description="ABC3 transporter permease C-terminal" evidence="8">
    <location>
        <begin position="333"/>
        <end position="448"/>
    </location>
</feature>
<feature type="transmembrane region" description="Helical" evidence="7">
    <location>
        <begin position="379"/>
        <end position="400"/>
    </location>
</feature>
<keyword evidence="11" id="KW-1185">Reference proteome</keyword>
<protein>
    <submittedName>
        <fullName evidence="10">ABC transporter permease</fullName>
    </submittedName>
</protein>
<keyword evidence="3 7" id="KW-0812">Transmembrane</keyword>
<feature type="transmembrane region" description="Helical" evidence="7">
    <location>
        <begin position="326"/>
        <end position="350"/>
    </location>
</feature>
<dbReference type="Proteomes" id="UP001550853">
    <property type="component" value="Unassembled WGS sequence"/>
</dbReference>
<evidence type="ECO:0000256" key="6">
    <source>
        <dbReference type="ARBA" id="ARBA00038076"/>
    </source>
</evidence>
<feature type="transmembrane region" description="Helical" evidence="7">
    <location>
        <begin position="47"/>
        <end position="71"/>
    </location>
</feature>
<accession>A0ABV2YWV8</accession>
<feature type="domain" description="MacB-like periplasmic core" evidence="9">
    <location>
        <begin position="99"/>
        <end position="299"/>
    </location>
</feature>
<evidence type="ECO:0000256" key="5">
    <source>
        <dbReference type="ARBA" id="ARBA00023136"/>
    </source>
</evidence>
<dbReference type="PANTHER" id="PTHR30572:SF4">
    <property type="entry name" value="ABC TRANSPORTER PERMEASE YTRF"/>
    <property type="match status" value="1"/>
</dbReference>
<reference evidence="10 11" key="1">
    <citation type="submission" date="2024-06" db="EMBL/GenBank/DDBJ databases">
        <title>The Natural Products Discovery Center: Release of the First 8490 Sequenced Strains for Exploring Actinobacteria Biosynthetic Diversity.</title>
        <authorList>
            <person name="Kalkreuter E."/>
            <person name="Kautsar S.A."/>
            <person name="Yang D."/>
            <person name="Bader C.D."/>
            <person name="Teijaro C.N."/>
            <person name="Fluegel L."/>
            <person name="Davis C.M."/>
            <person name="Simpson J.R."/>
            <person name="Lauterbach L."/>
            <person name="Steele A.D."/>
            <person name="Gui C."/>
            <person name="Meng S."/>
            <person name="Li G."/>
            <person name="Viehrig K."/>
            <person name="Ye F."/>
            <person name="Su P."/>
            <person name="Kiefer A.F."/>
            <person name="Nichols A."/>
            <person name="Cepeda A.J."/>
            <person name="Yan W."/>
            <person name="Fan B."/>
            <person name="Jiang Y."/>
            <person name="Adhikari A."/>
            <person name="Zheng C.-J."/>
            <person name="Schuster L."/>
            <person name="Cowan T.M."/>
            <person name="Smanski M.J."/>
            <person name="Chevrette M.G."/>
            <person name="De Carvalho L.P.S."/>
            <person name="Shen B."/>
        </authorList>
    </citation>
    <scope>NUCLEOTIDE SEQUENCE [LARGE SCALE GENOMIC DNA]</scope>
    <source>
        <strain evidence="10 11">NPDC033039</strain>
    </source>
</reference>
<dbReference type="InterPro" id="IPR025857">
    <property type="entry name" value="MacB_PCD"/>
</dbReference>